<evidence type="ECO:0000313" key="2">
    <source>
        <dbReference type="Proteomes" id="UP000053676"/>
    </source>
</evidence>
<reference evidence="2" key="1">
    <citation type="journal article" date="2014" name="Nat. Genet.">
        <title>Genome of the human hookworm Necator americanus.</title>
        <authorList>
            <person name="Tang Y.T."/>
            <person name="Gao X."/>
            <person name="Rosa B.A."/>
            <person name="Abubucker S."/>
            <person name="Hallsworth-Pepin K."/>
            <person name="Martin J."/>
            <person name="Tyagi R."/>
            <person name="Heizer E."/>
            <person name="Zhang X."/>
            <person name="Bhonagiri-Palsikar V."/>
            <person name="Minx P."/>
            <person name="Warren W.C."/>
            <person name="Wang Q."/>
            <person name="Zhan B."/>
            <person name="Hotez P.J."/>
            <person name="Sternberg P.W."/>
            <person name="Dougall A."/>
            <person name="Gaze S.T."/>
            <person name="Mulvenna J."/>
            <person name="Sotillo J."/>
            <person name="Ranganathan S."/>
            <person name="Rabelo E.M."/>
            <person name="Wilson R.K."/>
            <person name="Felgner P.L."/>
            <person name="Bethony J."/>
            <person name="Hawdon J.M."/>
            <person name="Gasser R.B."/>
            <person name="Loukas A."/>
            <person name="Mitreva M."/>
        </authorList>
    </citation>
    <scope>NUCLEOTIDE SEQUENCE [LARGE SCALE GENOMIC DNA]</scope>
</reference>
<accession>W2TTK3</accession>
<evidence type="ECO:0000313" key="1">
    <source>
        <dbReference type="EMBL" id="ETN84431.1"/>
    </source>
</evidence>
<protein>
    <submittedName>
        <fullName evidence="1">Uncharacterized protein</fullName>
    </submittedName>
</protein>
<dbReference type="EMBL" id="KI657952">
    <property type="protein sequence ID" value="ETN84431.1"/>
    <property type="molecule type" value="Genomic_DNA"/>
</dbReference>
<sequence length="60" mass="6972">MTIVELAAFRVEQKQFRALSYNTDWKSMELEYIAAITDFAFNGIAFPNRKDFDPAIVMVH</sequence>
<organism evidence="1 2">
    <name type="scientific">Necator americanus</name>
    <name type="common">Human hookworm</name>
    <dbReference type="NCBI Taxonomy" id="51031"/>
    <lineage>
        <taxon>Eukaryota</taxon>
        <taxon>Metazoa</taxon>
        <taxon>Ecdysozoa</taxon>
        <taxon>Nematoda</taxon>
        <taxon>Chromadorea</taxon>
        <taxon>Rhabditida</taxon>
        <taxon>Rhabditina</taxon>
        <taxon>Rhabditomorpha</taxon>
        <taxon>Strongyloidea</taxon>
        <taxon>Ancylostomatidae</taxon>
        <taxon>Bunostominae</taxon>
        <taxon>Necator</taxon>
    </lineage>
</organism>
<dbReference type="KEGG" id="nai:NECAME_01658"/>
<dbReference type="AlphaFoldDB" id="W2TTK3"/>
<keyword evidence="2" id="KW-1185">Reference proteome</keyword>
<proteinExistence type="predicted"/>
<name>W2TTK3_NECAM</name>
<dbReference type="Proteomes" id="UP000053676">
    <property type="component" value="Unassembled WGS sequence"/>
</dbReference>
<gene>
    <name evidence="1" type="ORF">NECAME_01658</name>
</gene>